<evidence type="ECO:0000259" key="2">
    <source>
        <dbReference type="Pfam" id="PF02470"/>
    </source>
</evidence>
<dbReference type="RefSeq" id="WP_193466188.1">
    <property type="nucleotide sequence ID" value="NZ_AP022562.1"/>
</dbReference>
<dbReference type="InterPro" id="IPR052336">
    <property type="entry name" value="MlaD_Phospholipid_Transporter"/>
</dbReference>
<feature type="domain" description="Mce/MlaD" evidence="2">
    <location>
        <begin position="36"/>
        <end position="109"/>
    </location>
</feature>
<feature type="domain" description="Mammalian cell entry C-terminal" evidence="3">
    <location>
        <begin position="115"/>
        <end position="329"/>
    </location>
</feature>
<dbReference type="Proteomes" id="UP000466997">
    <property type="component" value="Chromosome"/>
</dbReference>
<dbReference type="InterPro" id="IPR024516">
    <property type="entry name" value="Mce_C"/>
</dbReference>
<dbReference type="InterPro" id="IPR005693">
    <property type="entry name" value="Mce"/>
</dbReference>
<keyword evidence="1" id="KW-0472">Membrane</keyword>
<organism evidence="4 5">
    <name type="scientific">Mycobacterium novum</name>
    <dbReference type="NCBI Taxonomy" id="2492438"/>
    <lineage>
        <taxon>Bacteria</taxon>
        <taxon>Bacillati</taxon>
        <taxon>Actinomycetota</taxon>
        <taxon>Actinomycetes</taxon>
        <taxon>Mycobacteriales</taxon>
        <taxon>Mycobacteriaceae</taxon>
        <taxon>Mycobacterium</taxon>
    </lineage>
</organism>
<dbReference type="InterPro" id="IPR003399">
    <property type="entry name" value="Mce/MlaD"/>
</dbReference>
<dbReference type="Pfam" id="PF11887">
    <property type="entry name" value="Mce4_CUP1"/>
    <property type="match status" value="1"/>
</dbReference>
<evidence type="ECO:0000256" key="1">
    <source>
        <dbReference type="SAM" id="Phobius"/>
    </source>
</evidence>
<dbReference type="EMBL" id="AP022562">
    <property type="protein sequence ID" value="BBX12789.1"/>
    <property type="molecule type" value="Genomic_DNA"/>
</dbReference>
<keyword evidence="1" id="KW-1133">Transmembrane helix</keyword>
<feature type="transmembrane region" description="Helical" evidence="1">
    <location>
        <begin position="12"/>
        <end position="31"/>
    </location>
</feature>
<evidence type="ECO:0000313" key="4">
    <source>
        <dbReference type="EMBL" id="BBX12789.1"/>
    </source>
</evidence>
<evidence type="ECO:0000259" key="3">
    <source>
        <dbReference type="Pfam" id="PF11887"/>
    </source>
</evidence>
<keyword evidence="1" id="KW-0812">Transmembrane</keyword>
<evidence type="ECO:0000313" key="5">
    <source>
        <dbReference type="Proteomes" id="UP000466997"/>
    </source>
</evidence>
<gene>
    <name evidence="4" type="ORF">MNVM_18700</name>
</gene>
<protein>
    <submittedName>
        <fullName evidence="4">Mammalian cell entry protein</fullName>
    </submittedName>
</protein>
<dbReference type="Pfam" id="PF02470">
    <property type="entry name" value="MlaD"/>
    <property type="match status" value="1"/>
</dbReference>
<accession>A0A7I7JN57</accession>
<dbReference type="PANTHER" id="PTHR33371:SF17">
    <property type="entry name" value="MCE-FAMILY PROTEIN MCE1B"/>
    <property type="match status" value="1"/>
</dbReference>
<dbReference type="NCBIfam" id="TIGR00996">
    <property type="entry name" value="Mtu_fam_mce"/>
    <property type="match status" value="1"/>
</dbReference>
<sequence>MNPRQSALKVGIFTALMLLVLAGLIVTFGQFRFGSSNTFHAEFKSVSRLKNGQDVRIAGIAVGTVKHIAIDGDHATVTFTVDKRQRLYTSTRAAIRYLNLTGDRYLEILASPGDLQKLLPGATIPRSNTEPALDLDALLGGLRPVLKGLDGAKLNQVSNALIDLLQGKGGALSTVLARTAEFTRTIASRDQLIDQTLDNLTTVLAAADEKSTELDASVDQLQQLITKLSHGHDPLANAMVPLAAAQRDLTEVLSSARRPFQAVIENAGVLAAAFDDRKQDVNATIEPLAEDYLRLSALGAYGSFFNIYFCSVKIKINGPAGSDILLPAVKPPAANKGRCEFDK</sequence>
<dbReference type="KEGG" id="mnm:MNVM_18700"/>
<dbReference type="PANTHER" id="PTHR33371">
    <property type="entry name" value="INTERMEMBRANE PHOSPHOLIPID TRANSPORT SYSTEM BINDING PROTEIN MLAD-RELATED"/>
    <property type="match status" value="1"/>
</dbReference>
<dbReference type="AlphaFoldDB" id="A0A7I7JN57"/>
<keyword evidence="5" id="KW-1185">Reference proteome</keyword>
<reference evidence="4 5" key="1">
    <citation type="journal article" date="2019" name="Emerg. Microbes Infect.">
        <title>Comprehensive subspecies identification of 175 nontuberculous mycobacteria species based on 7547 genomic profiles.</title>
        <authorList>
            <person name="Matsumoto Y."/>
            <person name="Kinjo T."/>
            <person name="Motooka D."/>
            <person name="Nabeya D."/>
            <person name="Jung N."/>
            <person name="Uechi K."/>
            <person name="Horii T."/>
            <person name="Iida T."/>
            <person name="Fujita J."/>
            <person name="Nakamura S."/>
        </authorList>
    </citation>
    <scope>NUCLEOTIDE SEQUENCE [LARGE SCALE GENOMIC DNA]</scope>
    <source>
        <strain evidence="4 5">JCM 6391</strain>
    </source>
</reference>
<dbReference type="GO" id="GO:0005576">
    <property type="term" value="C:extracellular region"/>
    <property type="evidence" value="ECO:0007669"/>
    <property type="project" value="TreeGrafter"/>
</dbReference>
<name>A0A7I7JN57_9MYCO</name>
<dbReference type="GO" id="GO:0051701">
    <property type="term" value="P:biological process involved in interaction with host"/>
    <property type="evidence" value="ECO:0007669"/>
    <property type="project" value="TreeGrafter"/>
</dbReference>
<proteinExistence type="predicted"/>